<sequence length="65" mass="7401">MDQELMAAINAQADRAADARPQMFVRDDLATALHQNFPDSIIEEIADKLDDVWRSRGLFFASVHR</sequence>
<dbReference type="Proteomes" id="UP000183050">
    <property type="component" value="Chromosome"/>
</dbReference>
<evidence type="ECO:0000313" key="1">
    <source>
        <dbReference type="EMBL" id="API52725.1"/>
    </source>
</evidence>
<accession>A0A1L3ZAP0</accession>
<evidence type="ECO:0000313" key="2">
    <source>
        <dbReference type="Proteomes" id="UP000183050"/>
    </source>
</evidence>
<dbReference type="AlphaFoldDB" id="A0A1L3ZAP0"/>
<name>A0A1L3ZAP0_RHILE</name>
<organism evidence="1 2">
    <name type="scientific">Rhizobium leguminosarum</name>
    <dbReference type="NCBI Taxonomy" id="384"/>
    <lineage>
        <taxon>Bacteria</taxon>
        <taxon>Pseudomonadati</taxon>
        <taxon>Pseudomonadota</taxon>
        <taxon>Alphaproteobacteria</taxon>
        <taxon>Hyphomicrobiales</taxon>
        <taxon>Rhizobiaceae</taxon>
        <taxon>Rhizobium/Agrobacterium group</taxon>
        <taxon>Rhizobium</taxon>
    </lineage>
</organism>
<protein>
    <submittedName>
        <fullName evidence="1">Uncharacterized protein</fullName>
    </submittedName>
</protein>
<proteinExistence type="predicted"/>
<dbReference type="EMBL" id="CP018228">
    <property type="protein sequence ID" value="API52725.1"/>
    <property type="molecule type" value="Genomic_DNA"/>
</dbReference>
<gene>
    <name evidence="1" type="ORF">BMW22_14850</name>
</gene>
<reference evidence="1 2" key="1">
    <citation type="submission" date="2016-11" db="EMBL/GenBank/DDBJ databases">
        <title>Rhizobium leguminosarum bv. viciae strain Vaf12 isolated from Vavilovia formosa root nodules from Russia, Dagestan.</title>
        <authorList>
            <person name="Kimeklis A."/>
        </authorList>
    </citation>
    <scope>NUCLEOTIDE SEQUENCE [LARGE SCALE GENOMIC DNA]</scope>
    <source>
        <strain evidence="1 2">Vaf-108</strain>
    </source>
</reference>
<dbReference type="RefSeq" id="WP_072639182.1">
    <property type="nucleotide sequence ID" value="NZ_CP018228.1"/>
</dbReference>